<reference evidence="3 4" key="1">
    <citation type="submission" date="2020-08" db="EMBL/GenBank/DDBJ databases">
        <title>The completed genome sequence of the pathogenic ascomycete fungus Penicillium digitatum.</title>
        <authorList>
            <person name="Wang M."/>
        </authorList>
    </citation>
    <scope>NUCLEOTIDE SEQUENCE [LARGE SCALE GENOMIC DNA]</scope>
    <source>
        <strain evidence="3 4">PdW03</strain>
    </source>
</reference>
<dbReference type="SUPFAM" id="SSF51004">
    <property type="entry name" value="C-terminal (heme d1) domain of cytochrome cd1-nitrite reductase"/>
    <property type="match status" value="1"/>
</dbReference>
<organism evidence="3 4">
    <name type="scientific">Penicillium digitatum</name>
    <name type="common">Green mold</name>
    <dbReference type="NCBI Taxonomy" id="36651"/>
    <lineage>
        <taxon>Eukaryota</taxon>
        <taxon>Fungi</taxon>
        <taxon>Dikarya</taxon>
        <taxon>Ascomycota</taxon>
        <taxon>Pezizomycotina</taxon>
        <taxon>Eurotiomycetes</taxon>
        <taxon>Eurotiomycetidae</taxon>
        <taxon>Eurotiales</taxon>
        <taxon>Aspergillaceae</taxon>
        <taxon>Penicillium</taxon>
    </lineage>
</organism>
<comment type="similarity">
    <text evidence="1">Belongs to the cycloisomerase 2 family.</text>
</comment>
<accession>A0A7T6XQU9</accession>
<dbReference type="VEuPathDB" id="FungiDB:PDIP_86390"/>
<dbReference type="Gene3D" id="2.130.10.10">
    <property type="entry name" value="YVTN repeat-like/Quinoprotein amine dehydrogenase"/>
    <property type="match status" value="1"/>
</dbReference>
<dbReference type="RefSeq" id="XP_014530527.1">
    <property type="nucleotide sequence ID" value="XM_014675041.1"/>
</dbReference>
<dbReference type="InterPro" id="IPR019405">
    <property type="entry name" value="Lactonase_7-beta_prop"/>
</dbReference>
<keyword evidence="2" id="KW-0732">Signal</keyword>
<proteinExistence type="inferred from homology"/>
<dbReference type="PANTHER" id="PTHR30344">
    <property type="entry name" value="6-PHOSPHOGLUCONOLACTONASE-RELATED"/>
    <property type="match status" value="1"/>
</dbReference>
<dbReference type="AlphaFoldDB" id="A0A7T6XQU9"/>
<evidence type="ECO:0000313" key="3">
    <source>
        <dbReference type="EMBL" id="QQK45567.1"/>
    </source>
</evidence>
<gene>
    <name evidence="3" type="ORF">Pdw03_0465</name>
</gene>
<protein>
    <submittedName>
        <fullName evidence="3">Cytochrome cd1-nitrite reductase-like, C-terminal heme d1</fullName>
    </submittedName>
</protein>
<evidence type="ECO:0000313" key="4">
    <source>
        <dbReference type="Proteomes" id="UP000595662"/>
    </source>
</evidence>
<feature type="chain" id="PRO_5031261858" evidence="2">
    <location>
        <begin position="19"/>
        <end position="410"/>
    </location>
</feature>
<dbReference type="PANTHER" id="PTHR30344:SF1">
    <property type="entry name" value="6-PHOSPHOGLUCONOLACTONASE"/>
    <property type="match status" value="1"/>
</dbReference>
<sequence>MHIQTLLPILSTLGTTSAAIASKPAHLWASHYNGNVYSLALKNNTLSLSQTLNTCGNMPSWLTLDAHTRTVYCSDETGTADASMQGSLTALHVRPDGTLREGAVTKTVGGGVNSVIYESDAGTKFIAIAHYEGSAISTFALPIKQNQPALQAFHFNLTRPGKVAQQDSPHPHEVFLDPTGSFIVSPDLGADLLRVYAIEDGPSGKLSECPSLNITFGSGPRHGVFWTDGTDRSAGAGSTNSRKMAAVGETMLYLANEIGGTMMVFDVWYSRSGCLSFEQTQTLVPYPGGVMPEGGTPAEISRIGDEFSLSIRTDQGFKPSDSMVVLDRSPVDGSLEVRNSSSAFGKVPRTFVINRAGDLVAIGNQASATVVIVHRDPKTGNLGEEVAVLQVGEPGKVGTAEGLSSVIWDE</sequence>
<dbReference type="InterPro" id="IPR050282">
    <property type="entry name" value="Cycloisomerase_2"/>
</dbReference>
<dbReference type="GeneID" id="26236953"/>
<feature type="signal peptide" evidence="2">
    <location>
        <begin position="1"/>
        <end position="18"/>
    </location>
</feature>
<dbReference type="InterPro" id="IPR015943">
    <property type="entry name" value="WD40/YVTN_repeat-like_dom_sf"/>
</dbReference>
<dbReference type="OMA" id="KTCGDMP"/>
<dbReference type="EMBL" id="CP060777">
    <property type="protein sequence ID" value="QQK45567.1"/>
    <property type="molecule type" value="Genomic_DNA"/>
</dbReference>
<dbReference type="GO" id="GO:0017057">
    <property type="term" value="F:6-phosphogluconolactonase activity"/>
    <property type="evidence" value="ECO:0007669"/>
    <property type="project" value="TreeGrafter"/>
</dbReference>
<evidence type="ECO:0000256" key="1">
    <source>
        <dbReference type="ARBA" id="ARBA00005564"/>
    </source>
</evidence>
<dbReference type="Proteomes" id="UP000595662">
    <property type="component" value="Chromosome 4"/>
</dbReference>
<dbReference type="InterPro" id="IPR011048">
    <property type="entry name" value="Haem_d1_sf"/>
</dbReference>
<evidence type="ECO:0000256" key="2">
    <source>
        <dbReference type="SAM" id="SignalP"/>
    </source>
</evidence>
<name>A0A7T6XQU9_PENDI</name>
<dbReference type="Pfam" id="PF10282">
    <property type="entry name" value="Lactonase"/>
    <property type="match status" value="1"/>
</dbReference>
<dbReference type="KEGG" id="pdp:PDIP_86390"/>